<dbReference type="RefSeq" id="WP_150454418.1">
    <property type="nucleotide sequence ID" value="NZ_VYKI01000008.1"/>
</dbReference>
<protein>
    <submittedName>
        <fullName evidence="1">Uncharacterized protein</fullName>
    </submittedName>
</protein>
<comment type="caution">
    <text evidence="1">The sequence shown here is derived from an EMBL/GenBank/DDBJ whole genome shotgun (WGS) entry which is preliminary data.</text>
</comment>
<accession>A0ABQ6T1P9</accession>
<dbReference type="Proteomes" id="UP000326367">
    <property type="component" value="Unassembled WGS sequence"/>
</dbReference>
<keyword evidence="2" id="KW-1185">Reference proteome</keyword>
<proteinExistence type="predicted"/>
<organism evidence="1 2">
    <name type="scientific">Stenotrophomonas cyclobalanopsidis</name>
    <dbReference type="NCBI Taxonomy" id="2771362"/>
    <lineage>
        <taxon>Bacteria</taxon>
        <taxon>Pseudomonadati</taxon>
        <taxon>Pseudomonadota</taxon>
        <taxon>Gammaproteobacteria</taxon>
        <taxon>Lysobacterales</taxon>
        <taxon>Lysobacteraceae</taxon>
        <taxon>Stenotrophomonas</taxon>
    </lineage>
</organism>
<evidence type="ECO:0000313" key="2">
    <source>
        <dbReference type="Proteomes" id="UP000326367"/>
    </source>
</evidence>
<name>A0ABQ6T1P9_9GAMM</name>
<sequence>MLLRNIAVTCLPNDDSLKDAGIVYMRKRGGWFGRACSPAPAASHGNVHFKGVSGFLLVGRVGVGWQDTP</sequence>
<reference evidence="1 2" key="1">
    <citation type="journal article" date="2020" name="Antonie Van Leeuwenhoek">
        <title>Stenotrophomonas cyclobalanopsidis sp. nov., isolated from the leaf spot disease of Cyclobalanopsis patelliformis.</title>
        <authorList>
            <person name="Bian D.R."/>
            <person name="Xue H."/>
            <person name="Piao C.G."/>
            <person name="Li Y."/>
        </authorList>
    </citation>
    <scope>NUCLEOTIDE SEQUENCE [LARGE SCALE GENOMIC DNA]</scope>
    <source>
        <strain evidence="1 2">TPQG1-4</strain>
    </source>
</reference>
<evidence type="ECO:0000313" key="1">
    <source>
        <dbReference type="EMBL" id="KAA8999616.1"/>
    </source>
</evidence>
<dbReference type="EMBL" id="VYKI01000008">
    <property type="protein sequence ID" value="KAA8999616.1"/>
    <property type="molecule type" value="Genomic_DNA"/>
</dbReference>
<gene>
    <name evidence="1" type="ORF">FJU31_08865</name>
</gene>